<dbReference type="AlphaFoldDB" id="R7Z3J6"/>
<dbReference type="eggNOG" id="ENOG502SFDS">
    <property type="taxonomic scope" value="Eukaryota"/>
</dbReference>
<dbReference type="OMA" id="HVCLTHE"/>
<evidence type="ECO:0000313" key="1">
    <source>
        <dbReference type="EMBL" id="EON68658.1"/>
    </source>
</evidence>
<accession>R7Z3J6</accession>
<protein>
    <submittedName>
        <fullName evidence="1">Uncharacterized protein</fullName>
    </submittedName>
</protein>
<organism evidence="1 2">
    <name type="scientific">Coniosporium apollinis (strain CBS 100218)</name>
    <name type="common">Rock-inhabiting black yeast</name>
    <dbReference type="NCBI Taxonomy" id="1168221"/>
    <lineage>
        <taxon>Eukaryota</taxon>
        <taxon>Fungi</taxon>
        <taxon>Dikarya</taxon>
        <taxon>Ascomycota</taxon>
        <taxon>Pezizomycotina</taxon>
        <taxon>Dothideomycetes</taxon>
        <taxon>Dothideomycetes incertae sedis</taxon>
        <taxon>Coniosporium</taxon>
    </lineage>
</organism>
<dbReference type="RefSeq" id="XP_007783975.1">
    <property type="nucleotide sequence ID" value="XM_007785785.1"/>
</dbReference>
<name>R7Z3J6_CONA1</name>
<sequence>MSSGIPLAVCGRHADIAKAVGEKLSPEYDIVHVCLTHEAALQELPAILRGDLVGPSSGIGTNAERDAAERIAPTAVLMGGGVTMEEFQELKEKAGGNEDVKWFKLTMERLKELGGPSPDIIVTVWREILKDAGL</sequence>
<dbReference type="HOGENOM" id="CLU_119195_0_0_1"/>
<dbReference type="GeneID" id="19905227"/>
<gene>
    <name evidence="1" type="ORF">W97_07916</name>
</gene>
<dbReference type="Proteomes" id="UP000016924">
    <property type="component" value="Unassembled WGS sequence"/>
</dbReference>
<dbReference type="OrthoDB" id="3649348at2759"/>
<dbReference type="EMBL" id="JH767599">
    <property type="protein sequence ID" value="EON68658.1"/>
    <property type="molecule type" value="Genomic_DNA"/>
</dbReference>
<proteinExistence type="predicted"/>
<evidence type="ECO:0000313" key="2">
    <source>
        <dbReference type="Proteomes" id="UP000016924"/>
    </source>
</evidence>
<keyword evidence="2" id="KW-1185">Reference proteome</keyword>
<reference evidence="2" key="1">
    <citation type="submission" date="2012-06" db="EMBL/GenBank/DDBJ databases">
        <title>The genome sequence of Coniosporium apollinis CBS 100218.</title>
        <authorList>
            <consortium name="The Broad Institute Genome Sequencing Platform"/>
            <person name="Cuomo C."/>
            <person name="Gorbushina A."/>
            <person name="Noack S."/>
            <person name="Walker B."/>
            <person name="Young S.K."/>
            <person name="Zeng Q."/>
            <person name="Gargeya S."/>
            <person name="Fitzgerald M."/>
            <person name="Haas B."/>
            <person name="Abouelleil A."/>
            <person name="Alvarado L."/>
            <person name="Arachchi H.M."/>
            <person name="Berlin A.M."/>
            <person name="Chapman S.B."/>
            <person name="Goldberg J."/>
            <person name="Griggs A."/>
            <person name="Gujja S."/>
            <person name="Hansen M."/>
            <person name="Howarth C."/>
            <person name="Imamovic A."/>
            <person name="Larimer J."/>
            <person name="McCowan C."/>
            <person name="Montmayeur A."/>
            <person name="Murphy C."/>
            <person name="Neiman D."/>
            <person name="Pearson M."/>
            <person name="Priest M."/>
            <person name="Roberts A."/>
            <person name="Saif S."/>
            <person name="Shea T."/>
            <person name="Sisk P."/>
            <person name="Sykes S."/>
            <person name="Wortman J."/>
            <person name="Nusbaum C."/>
            <person name="Birren B."/>
        </authorList>
    </citation>
    <scope>NUCLEOTIDE SEQUENCE [LARGE SCALE GENOMIC DNA]</scope>
    <source>
        <strain evidence="2">CBS 100218</strain>
    </source>
</reference>
<dbReference type="STRING" id="1168221.R7Z3J6"/>